<proteinExistence type="inferred from homology"/>
<evidence type="ECO:0000256" key="12">
    <source>
        <dbReference type="ARBA" id="ARBA00043868"/>
    </source>
</evidence>
<evidence type="ECO:0000256" key="10">
    <source>
        <dbReference type="ARBA" id="ARBA00023146"/>
    </source>
</evidence>
<dbReference type="Gene3D" id="1.20.120.1910">
    <property type="entry name" value="Cysteine-tRNA ligase, C-terminal anti-codon recognition domain"/>
    <property type="match status" value="1"/>
</dbReference>
<dbReference type="PRINTS" id="PR00983">
    <property type="entry name" value="TRNASYNTHCYS"/>
</dbReference>
<feature type="domain" description="tRNA synthetases class I catalytic" evidence="19">
    <location>
        <begin position="63"/>
        <end position="344"/>
    </location>
</feature>
<keyword evidence="21" id="KW-1185">Reference proteome</keyword>
<keyword evidence="4" id="KW-0436">Ligase</keyword>
<name>A0A7K4YIN5_BUCAB</name>
<dbReference type="Proteomes" id="UP000551127">
    <property type="component" value="Unassembled WGS sequence"/>
</dbReference>
<accession>A0A7K4YIN5</accession>
<feature type="non-terminal residue" evidence="20">
    <location>
        <position position="1"/>
    </location>
</feature>
<dbReference type="Gene3D" id="3.40.50.620">
    <property type="entry name" value="HUPs"/>
    <property type="match status" value="1"/>
</dbReference>
<dbReference type="SUPFAM" id="SSF52374">
    <property type="entry name" value="Nucleotidylyl transferase"/>
    <property type="match status" value="1"/>
</dbReference>
<evidence type="ECO:0000256" key="15">
    <source>
        <dbReference type="ARBA" id="ARBA00047548"/>
    </source>
</evidence>
<evidence type="ECO:0000256" key="4">
    <source>
        <dbReference type="ARBA" id="ARBA00022598"/>
    </source>
</evidence>
<evidence type="ECO:0000256" key="16">
    <source>
        <dbReference type="ARBA" id="ARBA00047731"/>
    </source>
</evidence>
<comment type="catalytic activity">
    <reaction evidence="18">
        <text>tRNA(Cys) + L-cysteine + ATP = L-cysteinyl-tRNA(Cys) + AMP + diphosphate</text>
        <dbReference type="Rhea" id="RHEA:17773"/>
        <dbReference type="Rhea" id="RHEA-COMP:9661"/>
        <dbReference type="Rhea" id="RHEA-COMP:9679"/>
        <dbReference type="ChEBI" id="CHEBI:30616"/>
        <dbReference type="ChEBI" id="CHEBI:33019"/>
        <dbReference type="ChEBI" id="CHEBI:35235"/>
        <dbReference type="ChEBI" id="CHEBI:78442"/>
        <dbReference type="ChEBI" id="CHEBI:78517"/>
        <dbReference type="ChEBI" id="CHEBI:456215"/>
        <dbReference type="EC" id="6.1.1.16"/>
    </reaction>
    <physiologicalReaction direction="right-to-left" evidence="18">
        <dbReference type="Rhea" id="RHEA:17775"/>
    </physiologicalReaction>
</comment>
<evidence type="ECO:0000256" key="7">
    <source>
        <dbReference type="ARBA" id="ARBA00022833"/>
    </source>
</evidence>
<evidence type="ECO:0000256" key="9">
    <source>
        <dbReference type="ARBA" id="ARBA00022917"/>
    </source>
</evidence>
<protein>
    <recommendedName>
        <fullName evidence="3">cysteine--tRNA ligase</fullName>
        <ecNumber evidence="3">6.1.1.16</ecNumber>
    </recommendedName>
    <alternativeName>
        <fullName evidence="11">Cysteinyl-tRNA synthetase</fullName>
    </alternativeName>
</protein>
<keyword evidence="5" id="KW-0479">Metal-binding</keyword>
<comment type="function">
    <text evidence="12">Mitochondrial cysteine-specific aminoacyl-tRNA synthetase that catalyzes the ATP-dependent ligation of cysteine to tRNA(Cys).</text>
</comment>
<evidence type="ECO:0000313" key="21">
    <source>
        <dbReference type="Proteomes" id="UP000551127"/>
    </source>
</evidence>
<dbReference type="Pfam" id="PF01406">
    <property type="entry name" value="tRNA-synt_1e"/>
    <property type="match status" value="1"/>
</dbReference>
<dbReference type="PANTHER" id="PTHR10890:SF27">
    <property type="entry name" value="CYSTEINE--TRNA LIGASE, MITOCHONDRIAL-RELATED"/>
    <property type="match status" value="1"/>
</dbReference>
<dbReference type="InterPro" id="IPR024909">
    <property type="entry name" value="Cys-tRNA/MSH_ligase"/>
</dbReference>
<comment type="cofactor">
    <cofactor evidence="1">
        <name>Zn(2+)</name>
        <dbReference type="ChEBI" id="CHEBI:29105"/>
    </cofactor>
</comment>
<keyword evidence="10" id="KW-0030">Aminoacyl-tRNA synthetase</keyword>
<comment type="function">
    <text evidence="13">In addition to its role as an aminoacyl-tRNA synthetase, has also cysteine persulfide synthase activity. Produces reactive persulfide species such as cysteine persulfide (CysSSH) from substrate cysteine and mediate direct incorporation of CysSSH into proteins during translations, resulting in protein persulfides and polysulfides. CysSSHs behave as potent antioxidants and cellular protectants.</text>
</comment>
<dbReference type="GO" id="GO:0046872">
    <property type="term" value="F:metal ion binding"/>
    <property type="evidence" value="ECO:0007669"/>
    <property type="project" value="UniProtKB-KW"/>
</dbReference>
<dbReference type="GO" id="GO:0006423">
    <property type="term" value="P:cysteinyl-tRNA aminoacylation"/>
    <property type="evidence" value="ECO:0007669"/>
    <property type="project" value="InterPro"/>
</dbReference>
<evidence type="ECO:0000256" key="11">
    <source>
        <dbReference type="ARBA" id="ARBA00031499"/>
    </source>
</evidence>
<dbReference type="InterPro" id="IPR015803">
    <property type="entry name" value="Cys-tRNA-ligase"/>
</dbReference>
<sequence>MLRGAAAAARRCSPGPGVGDAAARRCCSAARRRQWVPPAGRDSGIVVYNSRSRSKEPLVLATEGVATWYSCGPTVYDRAHLGHACSYVRFDVIRRVMTRFFGIEVIMVMGITDIDDKIMKRANEMNISPVALARIYEEDFKQDMAALKVLPPTVYMRVTDNIPQIISFIKTIIASGQAYATAQGNVYFDVKSWGKRYGVLTTIYPDIQDEAVDTDKRHGKDFALWKAAKPQELSWTSPWGKGRPGWHIECSTISSAVFGKQLDIHTGGIDLAFPHHENEIAQCEVYHQCEQWGNYFLHSGHLHVKGSQEKMSKSLKNYVTIKDFLKKFSSDQFRMFCLRSRYSSGKEKAPYLSVEFSDESMDDAKHLLQAISSFIRDANAYIKGQLVCDPVREDILWDRLANTKVTVKAAFADDFDTSRAVAAIMDLIHHGNRQLKAVTKDAGSPRSSVVYGSIISYIEGFFNALGMSFGERQVALGGDNSAVLSNVIDQLVSFRMKVRHYALALPEAADVVPMEGAVETKGPKQEQKERRQQLIQERKPLLEACDSLRGDLAALGIHIKDRAAVSTWEMEEGWPAGQLTGKKS</sequence>
<keyword evidence="7" id="KW-0862">Zinc</keyword>
<dbReference type="AlphaFoldDB" id="A0A7K4YIN5"/>
<dbReference type="GO" id="GO:0005524">
    <property type="term" value="F:ATP binding"/>
    <property type="evidence" value="ECO:0007669"/>
    <property type="project" value="UniProtKB-KW"/>
</dbReference>
<evidence type="ECO:0000256" key="17">
    <source>
        <dbReference type="ARBA" id="ARBA00048609"/>
    </source>
</evidence>
<evidence type="ECO:0000256" key="1">
    <source>
        <dbReference type="ARBA" id="ARBA00001947"/>
    </source>
</evidence>
<dbReference type="InterPro" id="IPR032678">
    <property type="entry name" value="tRNA-synt_1_cat_dom"/>
</dbReference>
<comment type="similarity">
    <text evidence="2">Belongs to the class-I aminoacyl-tRNA synthetase family.</text>
</comment>
<keyword evidence="6" id="KW-0547">Nucleotide-binding</keyword>
<dbReference type="InterPro" id="IPR009080">
    <property type="entry name" value="tRNAsynth_Ia_anticodon-bd"/>
</dbReference>
<dbReference type="SUPFAM" id="SSF47323">
    <property type="entry name" value="Anticodon-binding domain of a subclass of class I aminoacyl-tRNA synthetases"/>
    <property type="match status" value="1"/>
</dbReference>
<evidence type="ECO:0000256" key="5">
    <source>
        <dbReference type="ARBA" id="ARBA00022723"/>
    </source>
</evidence>
<evidence type="ECO:0000256" key="14">
    <source>
        <dbReference type="ARBA" id="ARBA00047499"/>
    </source>
</evidence>
<dbReference type="FunFam" id="3.40.50.620:FF:000027">
    <property type="entry name" value="Cysteine--tRNA ligase, cytoplasmic"/>
    <property type="match status" value="1"/>
</dbReference>
<dbReference type="HAMAP" id="MF_00041">
    <property type="entry name" value="Cys_tRNA_synth"/>
    <property type="match status" value="1"/>
</dbReference>
<evidence type="ECO:0000256" key="13">
    <source>
        <dbReference type="ARBA" id="ARBA00045476"/>
    </source>
</evidence>
<comment type="catalytic activity">
    <reaction evidence="15">
        <text>2 L-cysteine = S-sulfanyl-L-cysteine + L-alanine</text>
        <dbReference type="Rhea" id="RHEA:78543"/>
        <dbReference type="ChEBI" id="CHEBI:35235"/>
        <dbReference type="ChEBI" id="CHEBI:57972"/>
        <dbReference type="ChEBI" id="CHEBI:58591"/>
    </reaction>
    <physiologicalReaction direction="left-to-right" evidence="15">
        <dbReference type="Rhea" id="RHEA:78544"/>
    </physiologicalReaction>
</comment>
<dbReference type="NCBIfam" id="TIGR00435">
    <property type="entry name" value="cysS"/>
    <property type="match status" value="1"/>
</dbReference>
<dbReference type="GO" id="GO:0005737">
    <property type="term" value="C:cytoplasm"/>
    <property type="evidence" value="ECO:0007669"/>
    <property type="project" value="TreeGrafter"/>
</dbReference>
<comment type="caution">
    <text evidence="20">The sequence shown here is derived from an EMBL/GenBank/DDBJ whole genome shotgun (WGS) entry which is preliminary data.</text>
</comment>
<comment type="catalytic activity">
    <reaction evidence="17">
        <text>S-sulfanyl-L-cysteine + tRNA(Cys) + ATP = (S)-sulfanyl-L-cysteinyl-tRNA(Cys) + AMP + diphosphate</text>
        <dbReference type="Rhea" id="RHEA:78647"/>
        <dbReference type="Rhea" id="RHEA-COMP:9661"/>
        <dbReference type="Rhea" id="RHEA-COMP:19119"/>
        <dbReference type="ChEBI" id="CHEBI:30616"/>
        <dbReference type="ChEBI" id="CHEBI:33019"/>
        <dbReference type="ChEBI" id="CHEBI:58591"/>
        <dbReference type="ChEBI" id="CHEBI:78442"/>
        <dbReference type="ChEBI" id="CHEBI:229520"/>
        <dbReference type="ChEBI" id="CHEBI:456215"/>
    </reaction>
    <physiologicalReaction direction="left-to-right" evidence="17">
        <dbReference type="Rhea" id="RHEA:78648"/>
    </physiologicalReaction>
</comment>
<evidence type="ECO:0000256" key="3">
    <source>
        <dbReference type="ARBA" id="ARBA00012832"/>
    </source>
</evidence>
<evidence type="ECO:0000256" key="8">
    <source>
        <dbReference type="ARBA" id="ARBA00022840"/>
    </source>
</evidence>
<organism evidence="20 21">
    <name type="scientific">Bucorvus abyssinicus</name>
    <name type="common">Northern ground-hornbill</name>
    <name type="synonym">Abyssinian ground-hornbill</name>
    <dbReference type="NCBI Taxonomy" id="153643"/>
    <lineage>
        <taxon>Eukaryota</taxon>
        <taxon>Metazoa</taxon>
        <taxon>Chordata</taxon>
        <taxon>Craniata</taxon>
        <taxon>Vertebrata</taxon>
        <taxon>Euteleostomi</taxon>
        <taxon>Archelosauria</taxon>
        <taxon>Archosauria</taxon>
        <taxon>Dinosauria</taxon>
        <taxon>Saurischia</taxon>
        <taxon>Theropoda</taxon>
        <taxon>Coelurosauria</taxon>
        <taxon>Aves</taxon>
        <taxon>Neognathae</taxon>
        <taxon>Neoaves</taxon>
        <taxon>Telluraves</taxon>
        <taxon>Coraciimorphae</taxon>
        <taxon>Bucerotiformes</taxon>
        <taxon>Bucorvidae</taxon>
        <taxon>Bucorvus</taxon>
    </lineage>
</organism>
<evidence type="ECO:0000259" key="19">
    <source>
        <dbReference type="Pfam" id="PF01406"/>
    </source>
</evidence>
<dbReference type="EMBL" id="VYZL01002104">
    <property type="protein sequence ID" value="NWR58897.1"/>
    <property type="molecule type" value="Genomic_DNA"/>
</dbReference>
<keyword evidence="8" id="KW-0067">ATP-binding</keyword>
<dbReference type="OrthoDB" id="438179at2759"/>
<evidence type="ECO:0000256" key="2">
    <source>
        <dbReference type="ARBA" id="ARBA00005594"/>
    </source>
</evidence>
<evidence type="ECO:0000256" key="18">
    <source>
        <dbReference type="ARBA" id="ARBA00049046"/>
    </source>
</evidence>
<comment type="catalytic activity">
    <reaction evidence="16">
        <text>S-sulfanyl-L-cysteine + L-cysteine = S-disulfanyl-L-cysteine + L-alanine</text>
        <dbReference type="Rhea" id="RHEA:78627"/>
        <dbReference type="ChEBI" id="CHEBI:35235"/>
        <dbReference type="ChEBI" id="CHEBI:57972"/>
        <dbReference type="ChEBI" id="CHEBI:58591"/>
        <dbReference type="ChEBI" id="CHEBI:229465"/>
    </reaction>
    <physiologicalReaction direction="left-to-right" evidence="16">
        <dbReference type="Rhea" id="RHEA:78628"/>
    </physiologicalReaction>
</comment>
<comment type="catalytic activity">
    <reaction evidence="14">
        <text>S-disulfanyl-L-cysteine + tRNA(Cys) + ATP = (S)-disulfanyl-L-cysteinyl-tRNA(Cys) + AMP + diphosphate</text>
        <dbReference type="Rhea" id="RHEA:78651"/>
        <dbReference type="Rhea" id="RHEA-COMP:9661"/>
        <dbReference type="Rhea" id="RHEA-COMP:19120"/>
        <dbReference type="ChEBI" id="CHEBI:30616"/>
        <dbReference type="ChEBI" id="CHEBI:33019"/>
        <dbReference type="ChEBI" id="CHEBI:78442"/>
        <dbReference type="ChEBI" id="CHEBI:229465"/>
        <dbReference type="ChEBI" id="CHEBI:229521"/>
        <dbReference type="ChEBI" id="CHEBI:456215"/>
    </reaction>
    <physiologicalReaction direction="left-to-right" evidence="14">
        <dbReference type="Rhea" id="RHEA:78652"/>
    </physiologicalReaction>
</comment>
<dbReference type="InterPro" id="IPR014729">
    <property type="entry name" value="Rossmann-like_a/b/a_fold"/>
</dbReference>
<dbReference type="EC" id="6.1.1.16" evidence="3"/>
<dbReference type="CDD" id="cd00672">
    <property type="entry name" value="CysRS_core"/>
    <property type="match status" value="1"/>
</dbReference>
<reference evidence="20 21" key="1">
    <citation type="submission" date="2019-09" db="EMBL/GenBank/DDBJ databases">
        <title>Bird 10,000 Genomes (B10K) Project - Family phase.</title>
        <authorList>
            <person name="Zhang G."/>
        </authorList>
    </citation>
    <scope>NUCLEOTIDE SEQUENCE [LARGE SCALE GENOMIC DNA]</scope>
    <source>
        <strain evidence="20">B10K-DU-012-80</strain>
    </source>
</reference>
<evidence type="ECO:0000313" key="20">
    <source>
        <dbReference type="EMBL" id="NWR58897.1"/>
    </source>
</evidence>
<keyword evidence="9" id="KW-0648">Protein biosynthesis</keyword>
<gene>
    <name evidence="20" type="primary">Cars2</name>
    <name evidence="20" type="ORF">BUCABY_R07517</name>
</gene>
<evidence type="ECO:0000256" key="6">
    <source>
        <dbReference type="ARBA" id="ARBA00022741"/>
    </source>
</evidence>
<dbReference type="GO" id="GO:0004817">
    <property type="term" value="F:cysteine-tRNA ligase activity"/>
    <property type="evidence" value="ECO:0007669"/>
    <property type="project" value="UniProtKB-EC"/>
</dbReference>
<dbReference type="PANTHER" id="PTHR10890">
    <property type="entry name" value="CYSTEINYL-TRNA SYNTHETASE"/>
    <property type="match status" value="1"/>
</dbReference>
<feature type="non-terminal residue" evidence="20">
    <location>
        <position position="584"/>
    </location>
</feature>